<comment type="function">
    <text evidence="5">Specifically methylates the pseudouridine at position 1915 (m3Psi1915) in 23S rRNA.</text>
</comment>
<keyword evidence="2 5" id="KW-0808">Transferase</keyword>
<dbReference type="STRING" id="1317117.ATO7_15572"/>
<dbReference type="EMBL" id="AQQV01000005">
    <property type="protein sequence ID" value="ORE85216.1"/>
    <property type="molecule type" value="Genomic_DNA"/>
</dbReference>
<dbReference type="PANTHER" id="PTHR33603:SF1">
    <property type="entry name" value="RIBOSOMAL RNA LARGE SUBUNIT METHYLTRANSFERASE H"/>
    <property type="match status" value="1"/>
</dbReference>
<dbReference type="NCBIfam" id="NF000986">
    <property type="entry name" value="PRK00103.1-4"/>
    <property type="match status" value="1"/>
</dbReference>
<dbReference type="HAMAP" id="MF_00658">
    <property type="entry name" value="23SrRNA_methyltr_H"/>
    <property type="match status" value="1"/>
</dbReference>
<dbReference type="SUPFAM" id="SSF75217">
    <property type="entry name" value="alpha/beta knot"/>
    <property type="match status" value="1"/>
</dbReference>
<dbReference type="Proteomes" id="UP000192342">
    <property type="component" value="Unassembled WGS sequence"/>
</dbReference>
<dbReference type="GO" id="GO:0070038">
    <property type="term" value="F:rRNA (pseudouridine-N3-)-methyltransferase activity"/>
    <property type="evidence" value="ECO:0007669"/>
    <property type="project" value="UniProtKB-UniRule"/>
</dbReference>
<evidence type="ECO:0000256" key="5">
    <source>
        <dbReference type="HAMAP-Rule" id="MF_00658"/>
    </source>
</evidence>
<dbReference type="PANTHER" id="PTHR33603">
    <property type="entry name" value="METHYLTRANSFERASE"/>
    <property type="match status" value="1"/>
</dbReference>
<dbReference type="Gene3D" id="3.40.1280.10">
    <property type="match status" value="1"/>
</dbReference>
<comment type="subunit">
    <text evidence="5">Homodimer.</text>
</comment>
<evidence type="ECO:0000256" key="2">
    <source>
        <dbReference type="ARBA" id="ARBA00022679"/>
    </source>
</evidence>
<comment type="subcellular location">
    <subcellularLocation>
        <location evidence="5">Cytoplasm</location>
    </subcellularLocation>
</comment>
<accession>A0A1Y1SA57</accession>
<dbReference type="GO" id="GO:0005737">
    <property type="term" value="C:cytoplasm"/>
    <property type="evidence" value="ECO:0007669"/>
    <property type="project" value="UniProtKB-SubCell"/>
</dbReference>
<dbReference type="Pfam" id="PF02590">
    <property type="entry name" value="SPOUT_MTase"/>
    <property type="match status" value="1"/>
</dbReference>
<organism evidence="6 7">
    <name type="scientific">Oceanococcus atlanticus</name>
    <dbReference type="NCBI Taxonomy" id="1317117"/>
    <lineage>
        <taxon>Bacteria</taxon>
        <taxon>Pseudomonadati</taxon>
        <taxon>Pseudomonadota</taxon>
        <taxon>Gammaproteobacteria</taxon>
        <taxon>Chromatiales</taxon>
        <taxon>Oceanococcaceae</taxon>
        <taxon>Oceanococcus</taxon>
    </lineage>
</organism>
<dbReference type="InterPro" id="IPR003742">
    <property type="entry name" value="RlmH-like"/>
</dbReference>
<comment type="caution">
    <text evidence="6">The sequence shown here is derived from an EMBL/GenBank/DDBJ whole genome shotgun (WGS) entry which is preliminary data.</text>
</comment>
<evidence type="ECO:0000313" key="7">
    <source>
        <dbReference type="Proteomes" id="UP000192342"/>
    </source>
</evidence>
<keyword evidence="3 5" id="KW-0949">S-adenosyl-L-methionine</keyword>
<keyword evidence="5" id="KW-0698">rRNA processing</keyword>
<dbReference type="CDD" id="cd18081">
    <property type="entry name" value="RlmH-like"/>
    <property type="match status" value="1"/>
</dbReference>
<dbReference type="RefSeq" id="WP_146680400.1">
    <property type="nucleotide sequence ID" value="NZ_AQQV01000005.1"/>
</dbReference>
<dbReference type="AlphaFoldDB" id="A0A1Y1SA57"/>
<dbReference type="EC" id="2.1.1.177" evidence="5"/>
<reference evidence="6 7" key="1">
    <citation type="submission" date="2013-04" db="EMBL/GenBank/DDBJ databases">
        <title>Oceanococcus atlanticus 22II-S10r2 Genome Sequencing.</title>
        <authorList>
            <person name="Lai Q."/>
            <person name="Li G."/>
            <person name="Shao Z."/>
        </authorList>
    </citation>
    <scope>NUCLEOTIDE SEQUENCE [LARGE SCALE GENOMIC DNA]</scope>
    <source>
        <strain evidence="6 7">22II-S10r2</strain>
    </source>
</reference>
<dbReference type="OrthoDB" id="9806643at2"/>
<gene>
    <name evidence="5" type="primary">rlmH</name>
    <name evidence="6" type="ORF">ATO7_15572</name>
</gene>
<keyword evidence="1 5" id="KW-0489">Methyltransferase</keyword>
<feature type="binding site" evidence="5">
    <location>
        <position position="73"/>
    </location>
    <ligand>
        <name>S-adenosyl-L-methionine</name>
        <dbReference type="ChEBI" id="CHEBI:59789"/>
    </ligand>
</feature>
<keyword evidence="7" id="KW-1185">Reference proteome</keyword>
<protein>
    <recommendedName>
        <fullName evidence="5">Ribosomal RNA large subunit methyltransferase H</fullName>
        <ecNumber evidence="5">2.1.1.177</ecNumber>
    </recommendedName>
    <alternativeName>
        <fullName evidence="5">23S rRNA (pseudouridine1915-N3)-methyltransferase</fullName>
    </alternativeName>
    <alternativeName>
        <fullName evidence="5">23S rRNA m3Psi1915 methyltransferase</fullName>
    </alternativeName>
    <alternativeName>
        <fullName evidence="5">rRNA (pseudouridine-N3-)-methyltransferase RlmH</fullName>
    </alternativeName>
</protein>
<name>A0A1Y1SA57_9GAMM</name>
<dbReference type="PIRSF" id="PIRSF004505">
    <property type="entry name" value="MT_bac"/>
    <property type="match status" value="1"/>
</dbReference>
<sequence>MKLRVLCIGKRMPAWVDAGVEDFLKRFTRQFPLSLDVVDAAPRKAGMSSEQLQEADTQRLIQRLKPNERVVLLDERGVRHDTRGFAARIEQWQLDGPDVALVIGGADGHSKAFRKHASELISLSPMTMPHGLARLMLVEQVYRAWTVISGHPYHRD</sequence>
<evidence type="ECO:0000256" key="4">
    <source>
        <dbReference type="ARBA" id="ARBA00038303"/>
    </source>
</evidence>
<evidence type="ECO:0000256" key="3">
    <source>
        <dbReference type="ARBA" id="ARBA00022691"/>
    </source>
</evidence>
<evidence type="ECO:0000313" key="6">
    <source>
        <dbReference type="EMBL" id="ORE85216.1"/>
    </source>
</evidence>
<comment type="catalytic activity">
    <reaction evidence="5">
        <text>pseudouridine(1915) in 23S rRNA + S-adenosyl-L-methionine = N(3)-methylpseudouridine(1915) in 23S rRNA + S-adenosyl-L-homocysteine + H(+)</text>
        <dbReference type="Rhea" id="RHEA:42752"/>
        <dbReference type="Rhea" id="RHEA-COMP:10221"/>
        <dbReference type="Rhea" id="RHEA-COMP:10222"/>
        <dbReference type="ChEBI" id="CHEBI:15378"/>
        <dbReference type="ChEBI" id="CHEBI:57856"/>
        <dbReference type="ChEBI" id="CHEBI:59789"/>
        <dbReference type="ChEBI" id="CHEBI:65314"/>
        <dbReference type="ChEBI" id="CHEBI:74486"/>
        <dbReference type="EC" id="2.1.1.177"/>
    </reaction>
</comment>
<feature type="binding site" evidence="5">
    <location>
        <begin position="123"/>
        <end position="128"/>
    </location>
    <ligand>
        <name>S-adenosyl-L-methionine</name>
        <dbReference type="ChEBI" id="CHEBI:59789"/>
    </ligand>
</feature>
<proteinExistence type="inferred from homology"/>
<dbReference type="InterPro" id="IPR029028">
    <property type="entry name" value="Alpha/beta_knot_MTases"/>
</dbReference>
<dbReference type="InterPro" id="IPR029026">
    <property type="entry name" value="tRNA_m1G_MTases_N"/>
</dbReference>
<evidence type="ECO:0000256" key="1">
    <source>
        <dbReference type="ARBA" id="ARBA00022603"/>
    </source>
</evidence>
<comment type="similarity">
    <text evidence="4 5">Belongs to the RNA methyltransferase RlmH family.</text>
</comment>
<feature type="binding site" evidence="5">
    <location>
        <position position="104"/>
    </location>
    <ligand>
        <name>S-adenosyl-L-methionine</name>
        <dbReference type="ChEBI" id="CHEBI:59789"/>
    </ligand>
</feature>
<keyword evidence="5" id="KW-0963">Cytoplasm</keyword>